<dbReference type="SUPFAM" id="SSF56349">
    <property type="entry name" value="DNA breaking-rejoining enzymes"/>
    <property type="match status" value="1"/>
</dbReference>
<gene>
    <name evidence="2" type="ORF">CI610_03710</name>
</gene>
<organism evidence="2">
    <name type="scientific">invertebrate metagenome</name>
    <dbReference type="NCBI Taxonomy" id="1711999"/>
    <lineage>
        <taxon>unclassified sequences</taxon>
        <taxon>metagenomes</taxon>
        <taxon>organismal metagenomes</taxon>
    </lineage>
</organism>
<dbReference type="AlphaFoldDB" id="A0A2H9T2D0"/>
<reference evidence="2" key="1">
    <citation type="journal article" date="2017" name="Appl. Environ. Microbiol.">
        <title>Molecular characterization of an Endozoicomonas-like organism causing infection in king scallop Pecten maximus L.</title>
        <authorList>
            <person name="Cano I."/>
            <person name="van Aerle R."/>
            <person name="Ross S."/>
            <person name="Verner-Jeffreys D.W."/>
            <person name="Paley R.K."/>
            <person name="Rimmer G."/>
            <person name="Ryder D."/>
            <person name="Hooper P."/>
            <person name="Stone D."/>
            <person name="Feist S.W."/>
        </authorList>
    </citation>
    <scope>NUCLEOTIDE SEQUENCE</scope>
</reference>
<comment type="caution">
    <text evidence="2">The sequence shown here is derived from an EMBL/GenBank/DDBJ whole genome shotgun (WGS) entry which is preliminary data.</text>
</comment>
<dbReference type="Gene3D" id="1.10.443.10">
    <property type="entry name" value="Intergrase catalytic core"/>
    <property type="match status" value="1"/>
</dbReference>
<name>A0A2H9T2D0_9ZZZZ</name>
<dbReference type="InterPro" id="IPR013762">
    <property type="entry name" value="Integrase-like_cat_sf"/>
</dbReference>
<protein>
    <submittedName>
        <fullName evidence="2">Uncharacterized protein</fullName>
    </submittedName>
</protein>
<evidence type="ECO:0000256" key="1">
    <source>
        <dbReference type="ARBA" id="ARBA00023172"/>
    </source>
</evidence>
<dbReference type="EMBL" id="NSIT01000692">
    <property type="protein sequence ID" value="PJE77368.1"/>
    <property type="molecule type" value="Genomic_DNA"/>
</dbReference>
<proteinExistence type="predicted"/>
<dbReference type="GO" id="GO:0003677">
    <property type="term" value="F:DNA binding"/>
    <property type="evidence" value="ECO:0007669"/>
    <property type="project" value="InterPro"/>
</dbReference>
<keyword evidence="1" id="KW-0233">DNA recombination</keyword>
<accession>A0A2H9T2D0</accession>
<evidence type="ECO:0000313" key="2">
    <source>
        <dbReference type="EMBL" id="PJE77368.1"/>
    </source>
</evidence>
<sequence length="149" mass="16260">MLTDICSGARVENQYTPHCLRATAIQCLNDKKFETRHIMFMSNHKNEASLRSYNRTVSSSQKKASSGALPCLTHPKLETAMVPVTSNVVAEARLTPSATVTSLIGRIPDTGAVVATINCNQVSMQSKNMFTSGFLANSTFSHCTFNFHS</sequence>
<dbReference type="GO" id="GO:0006310">
    <property type="term" value="P:DNA recombination"/>
    <property type="evidence" value="ECO:0007669"/>
    <property type="project" value="UniProtKB-KW"/>
</dbReference>
<dbReference type="GO" id="GO:0015074">
    <property type="term" value="P:DNA integration"/>
    <property type="evidence" value="ECO:0007669"/>
    <property type="project" value="InterPro"/>
</dbReference>
<dbReference type="InterPro" id="IPR011010">
    <property type="entry name" value="DNA_brk_join_enz"/>
</dbReference>